<dbReference type="InterPro" id="IPR036779">
    <property type="entry name" value="LysM_dom_sf"/>
</dbReference>
<name>A0A1Y2EKU6_9PEZI</name>
<dbReference type="InterPro" id="IPR018392">
    <property type="entry name" value="LysM"/>
</dbReference>
<feature type="domain" description="LysM" evidence="1">
    <location>
        <begin position="18"/>
        <end position="62"/>
    </location>
</feature>
<dbReference type="Gene3D" id="3.10.350.10">
    <property type="entry name" value="LysM domain"/>
    <property type="match status" value="2"/>
</dbReference>
<comment type="caution">
    <text evidence="2">The sequence shown here is derived from an EMBL/GenBank/DDBJ whole genome shotgun (WGS) entry which is preliminary data.</text>
</comment>
<dbReference type="PANTHER" id="PTHR33734">
    <property type="entry name" value="LYSM DOMAIN-CONTAINING GPI-ANCHORED PROTEIN 2"/>
    <property type="match status" value="1"/>
</dbReference>
<dbReference type="EMBL" id="MCFJ01000001">
    <property type="protein sequence ID" value="ORY72180.1"/>
    <property type="molecule type" value="Genomic_DNA"/>
</dbReference>
<dbReference type="GO" id="GO:0008932">
    <property type="term" value="F:lytic endotransglycosylase activity"/>
    <property type="evidence" value="ECO:0007669"/>
    <property type="project" value="TreeGrafter"/>
</dbReference>
<dbReference type="AlphaFoldDB" id="A0A1Y2EKU6"/>
<evidence type="ECO:0000313" key="3">
    <source>
        <dbReference type="Proteomes" id="UP000193689"/>
    </source>
</evidence>
<dbReference type="Proteomes" id="UP000193689">
    <property type="component" value="Unassembled WGS sequence"/>
</dbReference>
<reference evidence="2 3" key="1">
    <citation type="submission" date="2016-07" db="EMBL/GenBank/DDBJ databases">
        <title>Pervasive Adenine N6-methylation of Active Genes in Fungi.</title>
        <authorList>
            <consortium name="DOE Joint Genome Institute"/>
            <person name="Mondo S.J."/>
            <person name="Dannebaum R.O."/>
            <person name="Kuo R.C."/>
            <person name="Labutti K."/>
            <person name="Haridas S."/>
            <person name="Kuo A."/>
            <person name="Salamov A."/>
            <person name="Ahrendt S.R."/>
            <person name="Lipzen A."/>
            <person name="Sullivan W."/>
            <person name="Andreopoulos W.B."/>
            <person name="Clum A."/>
            <person name="Lindquist E."/>
            <person name="Daum C."/>
            <person name="Ramamoorthy G.K."/>
            <person name="Gryganskyi A."/>
            <person name="Culley D."/>
            <person name="Magnuson J.K."/>
            <person name="James T.Y."/>
            <person name="O'Malley M.A."/>
            <person name="Stajich J.E."/>
            <person name="Spatafora J.W."/>
            <person name="Visel A."/>
            <person name="Grigoriev I.V."/>
        </authorList>
    </citation>
    <scope>NUCLEOTIDE SEQUENCE [LARGE SCALE GENOMIC DNA]</scope>
    <source>
        <strain evidence="2 3">CBS 129021</strain>
    </source>
</reference>
<dbReference type="PANTHER" id="PTHR33734:SF22">
    <property type="entry name" value="MEMBRANE-BOUND LYTIC MUREIN TRANSGLYCOSYLASE D"/>
    <property type="match status" value="1"/>
</dbReference>
<feature type="domain" description="LysM" evidence="1">
    <location>
        <begin position="90"/>
        <end position="134"/>
    </location>
</feature>
<keyword evidence="3" id="KW-1185">Reference proteome</keyword>
<organism evidence="2 3">
    <name type="scientific">Pseudomassariella vexata</name>
    <dbReference type="NCBI Taxonomy" id="1141098"/>
    <lineage>
        <taxon>Eukaryota</taxon>
        <taxon>Fungi</taxon>
        <taxon>Dikarya</taxon>
        <taxon>Ascomycota</taxon>
        <taxon>Pezizomycotina</taxon>
        <taxon>Sordariomycetes</taxon>
        <taxon>Xylariomycetidae</taxon>
        <taxon>Amphisphaeriales</taxon>
        <taxon>Pseudomassariaceae</taxon>
        <taxon>Pseudomassariella</taxon>
    </lineage>
</organism>
<accession>A0A1Y2EKU6</accession>
<protein>
    <recommendedName>
        <fullName evidence="1">LysM domain-containing protein</fullName>
    </recommendedName>
</protein>
<dbReference type="PROSITE" id="PS51782">
    <property type="entry name" value="LYSM"/>
    <property type="match status" value="2"/>
</dbReference>
<dbReference type="SMART" id="SM00257">
    <property type="entry name" value="LysM"/>
    <property type="match status" value="2"/>
</dbReference>
<sequence>STSAAPVPTATCSAGPTVEYTVVSGDTLTKISQYYSSGICDIASLNSLANPGFINVGDVLQVPTLVCSPDNTSCLADDTADAICVTDGEATYTVVAGDTFFLIAQSLGITTDALLAANDGVDPLLLQVDQVLNVPVC</sequence>
<dbReference type="Pfam" id="PF01476">
    <property type="entry name" value="LysM"/>
    <property type="match status" value="2"/>
</dbReference>
<dbReference type="OrthoDB" id="2107166at2759"/>
<evidence type="ECO:0000259" key="1">
    <source>
        <dbReference type="PROSITE" id="PS51782"/>
    </source>
</evidence>
<dbReference type="InParanoid" id="A0A1Y2EKU6"/>
<proteinExistence type="predicted"/>
<dbReference type="GeneID" id="63771158"/>
<dbReference type="SUPFAM" id="SSF54106">
    <property type="entry name" value="LysM domain"/>
    <property type="match status" value="2"/>
</dbReference>
<dbReference type="CDD" id="cd00118">
    <property type="entry name" value="LysM"/>
    <property type="match status" value="2"/>
</dbReference>
<dbReference type="RefSeq" id="XP_040721772.1">
    <property type="nucleotide sequence ID" value="XM_040854946.1"/>
</dbReference>
<gene>
    <name evidence="2" type="ORF">BCR38DRAFT_330326</name>
</gene>
<feature type="non-terminal residue" evidence="2">
    <location>
        <position position="1"/>
    </location>
</feature>
<evidence type="ECO:0000313" key="2">
    <source>
        <dbReference type="EMBL" id="ORY72180.1"/>
    </source>
</evidence>
<dbReference type="STRING" id="1141098.A0A1Y2EKU6"/>